<feature type="compositionally biased region" description="Polar residues" evidence="1">
    <location>
        <begin position="80"/>
        <end position="94"/>
    </location>
</feature>
<feature type="compositionally biased region" description="Polar residues" evidence="1">
    <location>
        <begin position="9"/>
        <end position="18"/>
    </location>
</feature>
<dbReference type="EMBL" id="AMZH03004294">
    <property type="protein sequence ID" value="RRT69599.1"/>
    <property type="molecule type" value="Genomic_DNA"/>
</dbReference>
<organism evidence="2 3">
    <name type="scientific">Ensete ventricosum</name>
    <name type="common">Abyssinian banana</name>
    <name type="synonym">Musa ensete</name>
    <dbReference type="NCBI Taxonomy" id="4639"/>
    <lineage>
        <taxon>Eukaryota</taxon>
        <taxon>Viridiplantae</taxon>
        <taxon>Streptophyta</taxon>
        <taxon>Embryophyta</taxon>
        <taxon>Tracheophyta</taxon>
        <taxon>Spermatophyta</taxon>
        <taxon>Magnoliopsida</taxon>
        <taxon>Liliopsida</taxon>
        <taxon>Zingiberales</taxon>
        <taxon>Musaceae</taxon>
        <taxon>Ensete</taxon>
    </lineage>
</organism>
<dbReference type="Proteomes" id="UP000287651">
    <property type="component" value="Unassembled WGS sequence"/>
</dbReference>
<comment type="caution">
    <text evidence="2">The sequence shown here is derived from an EMBL/GenBank/DDBJ whole genome shotgun (WGS) entry which is preliminary data.</text>
</comment>
<feature type="compositionally biased region" description="Basic and acidic residues" evidence="1">
    <location>
        <begin position="63"/>
        <end position="76"/>
    </location>
</feature>
<protein>
    <submittedName>
        <fullName evidence="2">Uncharacterized protein</fullName>
    </submittedName>
</protein>
<evidence type="ECO:0000313" key="2">
    <source>
        <dbReference type="EMBL" id="RRT69599.1"/>
    </source>
</evidence>
<reference evidence="2 3" key="1">
    <citation type="journal article" date="2014" name="Agronomy (Basel)">
        <title>A Draft Genome Sequence for Ensete ventricosum, the Drought-Tolerant Tree Against Hunger.</title>
        <authorList>
            <person name="Harrison J."/>
            <person name="Moore K.A."/>
            <person name="Paszkiewicz K."/>
            <person name="Jones T."/>
            <person name="Grant M."/>
            <person name="Ambacheew D."/>
            <person name="Muzemil S."/>
            <person name="Studholme D.J."/>
        </authorList>
    </citation>
    <scope>NUCLEOTIDE SEQUENCE [LARGE SCALE GENOMIC DNA]</scope>
</reference>
<name>A0A426ZZZ8_ENSVE</name>
<gene>
    <name evidence="2" type="ORF">B296_00009187</name>
</gene>
<evidence type="ECO:0000313" key="3">
    <source>
        <dbReference type="Proteomes" id="UP000287651"/>
    </source>
</evidence>
<evidence type="ECO:0000256" key="1">
    <source>
        <dbReference type="SAM" id="MobiDB-lite"/>
    </source>
</evidence>
<proteinExistence type="predicted"/>
<accession>A0A426ZZZ8</accession>
<sequence length="134" mass="14889">MGVERETSTRTGSHQNPAVPQEKDHASGTEHTPRFYRRIDQLARNPQTKKKRQNKATPLRVLAVDERAKSNSEGARRTRPTSCFSPPNTATLRSASGRGFSMKRTMNWIGTESNNCVVPNDAEPGVRPNSNSEV</sequence>
<feature type="region of interest" description="Disordered" evidence="1">
    <location>
        <begin position="1"/>
        <end position="98"/>
    </location>
</feature>
<feature type="compositionally biased region" description="Basic and acidic residues" evidence="1">
    <location>
        <begin position="21"/>
        <end position="41"/>
    </location>
</feature>
<dbReference type="AlphaFoldDB" id="A0A426ZZZ8"/>